<reference evidence="2" key="1">
    <citation type="journal article" date="2019" name="Int. J. Syst. Evol. Microbiol.">
        <title>The Global Catalogue of Microorganisms (GCM) 10K type strain sequencing project: providing services to taxonomists for standard genome sequencing and annotation.</title>
        <authorList>
            <consortium name="The Broad Institute Genomics Platform"/>
            <consortium name="The Broad Institute Genome Sequencing Center for Infectious Disease"/>
            <person name="Wu L."/>
            <person name="Ma J."/>
        </authorList>
    </citation>
    <scope>NUCLEOTIDE SEQUENCE [LARGE SCALE GENOMIC DNA]</scope>
    <source>
        <strain evidence="2">JCM 17687</strain>
    </source>
</reference>
<evidence type="ECO:0000313" key="2">
    <source>
        <dbReference type="Proteomes" id="UP001500427"/>
    </source>
</evidence>
<name>A0ABP9J5A1_9MICO</name>
<keyword evidence="2" id="KW-1185">Reference proteome</keyword>
<gene>
    <name evidence="1" type="ORF">GCM10023258_10220</name>
</gene>
<organism evidence="1 2">
    <name type="scientific">Terrabacter aeriphilus</name>
    <dbReference type="NCBI Taxonomy" id="515662"/>
    <lineage>
        <taxon>Bacteria</taxon>
        <taxon>Bacillati</taxon>
        <taxon>Actinomycetota</taxon>
        <taxon>Actinomycetes</taxon>
        <taxon>Micrococcales</taxon>
        <taxon>Intrasporangiaceae</taxon>
        <taxon>Terrabacter</taxon>
    </lineage>
</organism>
<comment type="caution">
    <text evidence="1">The sequence shown here is derived from an EMBL/GenBank/DDBJ whole genome shotgun (WGS) entry which is preliminary data.</text>
</comment>
<sequence length="223" mass="24860">MRSQYQLWPDPMQISWPTGNGQAHVVYQMFGGNRVLHDDGSWAPSEFTYVEMPNDPSAPYFVVECQYSPEDSVPRVIAVQAIQRESSREVRSSDLRSISLESALEAAWMKIIQRGRVVQPDEPVDPATALAHIEAGDPDRANRQTYRGLRAQNRRRVTEGRLREVARVYEGALSSGQPTKAVKEHFDLATSTASLYVKRAREAGYLPPVSATSPTSNSPQGED</sequence>
<dbReference type="Proteomes" id="UP001500427">
    <property type="component" value="Unassembled WGS sequence"/>
</dbReference>
<evidence type="ECO:0000313" key="1">
    <source>
        <dbReference type="EMBL" id="GAA5021118.1"/>
    </source>
</evidence>
<dbReference type="EMBL" id="BAABIW010000009">
    <property type="protein sequence ID" value="GAA5021118.1"/>
    <property type="molecule type" value="Genomic_DNA"/>
</dbReference>
<proteinExistence type="predicted"/>
<accession>A0ABP9J5A1</accession>
<protein>
    <submittedName>
        <fullName evidence="1">Uncharacterized protein</fullName>
    </submittedName>
</protein>